<evidence type="ECO:0000256" key="2">
    <source>
        <dbReference type="ARBA" id="ARBA00035112"/>
    </source>
</evidence>
<dbReference type="InterPro" id="IPR021765">
    <property type="entry name" value="UstYa-like"/>
</dbReference>
<evidence type="ECO:0008006" key="5">
    <source>
        <dbReference type="Google" id="ProtNLM"/>
    </source>
</evidence>
<gene>
    <name evidence="3" type="ORF">M431DRAFT_9816</name>
</gene>
<keyword evidence="4" id="KW-1185">Reference proteome</keyword>
<dbReference type="GeneID" id="36633592"/>
<dbReference type="STRING" id="983964.A0A2T3ZXI0"/>
<dbReference type="RefSeq" id="XP_024769198.1">
    <property type="nucleotide sequence ID" value="XM_024925009.1"/>
</dbReference>
<reference evidence="3 4" key="1">
    <citation type="submission" date="2016-07" db="EMBL/GenBank/DDBJ databases">
        <title>Multiple horizontal gene transfer events from other fungi enriched the ability of initially mycotrophic Trichoderma (Ascomycota) to feed on dead plant biomass.</title>
        <authorList>
            <consortium name="DOE Joint Genome Institute"/>
            <person name="Aerts A."/>
            <person name="Atanasova L."/>
            <person name="Chenthamara K."/>
            <person name="Zhang J."/>
            <person name="Grujic M."/>
            <person name="Henrissat B."/>
            <person name="Kuo A."/>
            <person name="Salamov A."/>
            <person name="Lipzen A."/>
            <person name="Labutti K."/>
            <person name="Barry K."/>
            <person name="Miao Y."/>
            <person name="Rahimi M.J."/>
            <person name="Shen Q."/>
            <person name="Grigoriev I.V."/>
            <person name="Kubicek C.P."/>
            <person name="Druzhinina I.S."/>
        </authorList>
    </citation>
    <scope>NUCLEOTIDE SEQUENCE [LARGE SCALE GENOMIC DNA]</scope>
    <source>
        <strain evidence="3 4">CBS 226.95</strain>
    </source>
</reference>
<dbReference type="AlphaFoldDB" id="A0A2T3ZXI0"/>
<evidence type="ECO:0000313" key="3">
    <source>
        <dbReference type="EMBL" id="PTB49521.1"/>
    </source>
</evidence>
<name>A0A2T3ZXI0_TRIHA</name>
<dbReference type="Pfam" id="PF11807">
    <property type="entry name" value="UstYa"/>
    <property type="match status" value="1"/>
</dbReference>
<dbReference type="PANTHER" id="PTHR33365:SF4">
    <property type="entry name" value="CYCLOCHLOROTINE BIOSYNTHESIS PROTEIN O"/>
    <property type="match status" value="1"/>
</dbReference>
<comment type="pathway">
    <text evidence="1">Mycotoxin biosynthesis.</text>
</comment>
<dbReference type="Proteomes" id="UP000241690">
    <property type="component" value="Unassembled WGS sequence"/>
</dbReference>
<comment type="similarity">
    <text evidence="2">Belongs to the ustYa family.</text>
</comment>
<accession>A0A2T3ZXI0</accession>
<dbReference type="EMBL" id="KZ679691">
    <property type="protein sequence ID" value="PTB49521.1"/>
    <property type="molecule type" value="Genomic_DNA"/>
</dbReference>
<evidence type="ECO:0000313" key="4">
    <source>
        <dbReference type="Proteomes" id="UP000241690"/>
    </source>
</evidence>
<organism evidence="3 4">
    <name type="scientific">Trichoderma harzianum CBS 226.95</name>
    <dbReference type="NCBI Taxonomy" id="983964"/>
    <lineage>
        <taxon>Eukaryota</taxon>
        <taxon>Fungi</taxon>
        <taxon>Dikarya</taxon>
        <taxon>Ascomycota</taxon>
        <taxon>Pezizomycotina</taxon>
        <taxon>Sordariomycetes</taxon>
        <taxon>Hypocreomycetidae</taxon>
        <taxon>Hypocreales</taxon>
        <taxon>Hypocreaceae</taxon>
        <taxon>Trichoderma</taxon>
    </lineage>
</organism>
<protein>
    <recommendedName>
        <fullName evidence="5">Tat pathway signal sequence</fullName>
    </recommendedName>
</protein>
<dbReference type="PANTHER" id="PTHR33365">
    <property type="entry name" value="YALI0B05434P"/>
    <property type="match status" value="1"/>
</dbReference>
<proteinExistence type="inferred from homology"/>
<evidence type="ECO:0000256" key="1">
    <source>
        <dbReference type="ARBA" id="ARBA00004685"/>
    </source>
</evidence>
<dbReference type="GO" id="GO:0043386">
    <property type="term" value="P:mycotoxin biosynthetic process"/>
    <property type="evidence" value="ECO:0007669"/>
    <property type="project" value="InterPro"/>
</dbReference>
<sequence length="271" mass="31615">MAYKDISEENIAMDEEQHVPFLSPIDHPGRTSENTKQNIRPDYLKIAMYGLLGLSAMLTIGGLRSKPTFEGCVKHLHEWSPMLEAFEYDARPRIRMTSNFIYMGHPTSVLEQAWDSLWQFGSFGLPEEQLPLLHKSSTEHDWHHLPEAGGGGIQAYVEGFHYIHCLNLVRQFTYRNEYDYSDIHAFNNPHMDIMDHVEHCLEMLRVKIMCNADLSIYPVSRDTSDDKTIHVERQRQVCPNFERLVKWADDRITVPFRQIYRRSFFGLQDPG</sequence>